<dbReference type="PANTHER" id="PTHR44858">
    <property type="entry name" value="TETRATRICOPEPTIDE REPEAT PROTEIN 6"/>
    <property type="match status" value="1"/>
</dbReference>
<evidence type="ECO:0000256" key="1">
    <source>
        <dbReference type="ARBA" id="ARBA00022737"/>
    </source>
</evidence>
<evidence type="ECO:0000313" key="4">
    <source>
        <dbReference type="EMBL" id="NVL10557.1"/>
    </source>
</evidence>
<keyword evidence="2 3" id="KW-0802">TPR repeat</keyword>
<organism evidence="4">
    <name type="scientific">Bradyrhizobium quebecense</name>
    <dbReference type="NCBI Taxonomy" id="2748629"/>
    <lineage>
        <taxon>Bacteria</taxon>
        <taxon>Pseudomonadati</taxon>
        <taxon>Pseudomonadota</taxon>
        <taxon>Alphaproteobacteria</taxon>
        <taxon>Hyphomicrobiales</taxon>
        <taxon>Nitrobacteraceae</taxon>
        <taxon>Bradyrhizobium</taxon>
    </lineage>
</organism>
<evidence type="ECO:0000256" key="2">
    <source>
        <dbReference type="ARBA" id="ARBA00022803"/>
    </source>
</evidence>
<proteinExistence type="predicted"/>
<evidence type="ECO:0000256" key="3">
    <source>
        <dbReference type="PROSITE-ProRule" id="PRU00339"/>
    </source>
</evidence>
<dbReference type="Gene3D" id="1.25.40.10">
    <property type="entry name" value="Tetratricopeptide repeat domain"/>
    <property type="match status" value="2"/>
</dbReference>
<comment type="caution">
    <text evidence="4">The sequence shown here is derived from an EMBL/GenBank/DDBJ whole genome shotgun (WGS) entry which is preliminary data.</text>
</comment>
<feature type="repeat" description="TPR" evidence="3">
    <location>
        <begin position="140"/>
        <end position="173"/>
    </location>
</feature>
<dbReference type="RefSeq" id="WP_176533677.1">
    <property type="nucleotide sequence ID" value="NZ_CP088022.1"/>
</dbReference>
<feature type="repeat" description="TPR" evidence="3">
    <location>
        <begin position="106"/>
        <end position="139"/>
    </location>
</feature>
<dbReference type="AlphaFoldDB" id="A0A974AD53"/>
<gene>
    <name evidence="4" type="ORF">HU230_33885</name>
</gene>
<dbReference type="PROSITE" id="PS50293">
    <property type="entry name" value="TPR_REGION"/>
    <property type="match status" value="1"/>
</dbReference>
<dbReference type="InterPro" id="IPR019734">
    <property type="entry name" value="TPR_rpt"/>
</dbReference>
<feature type="repeat" description="TPR" evidence="3">
    <location>
        <begin position="174"/>
        <end position="207"/>
    </location>
</feature>
<dbReference type="PROSITE" id="PS50005">
    <property type="entry name" value="TPR"/>
    <property type="match status" value="4"/>
</dbReference>
<dbReference type="InterPro" id="IPR050498">
    <property type="entry name" value="Ycf3"/>
</dbReference>
<name>A0A974AD53_9BRAD</name>
<dbReference type="SMART" id="SM00028">
    <property type="entry name" value="TPR"/>
    <property type="match status" value="4"/>
</dbReference>
<reference evidence="4" key="1">
    <citation type="submission" date="2020-06" db="EMBL/GenBank/DDBJ databases">
        <title>Whole Genome Sequence of Bradyrhizobium sp. Strain 66S1MB.</title>
        <authorList>
            <person name="Bromfield E."/>
            <person name="Cloutier S."/>
        </authorList>
    </citation>
    <scope>NUCLEOTIDE SEQUENCE</scope>
    <source>
        <strain evidence="4">66S1MB</strain>
    </source>
</reference>
<dbReference type="Pfam" id="PF13432">
    <property type="entry name" value="TPR_16"/>
    <property type="match status" value="2"/>
</dbReference>
<feature type="repeat" description="TPR" evidence="3">
    <location>
        <begin position="72"/>
        <end position="105"/>
    </location>
</feature>
<sequence>MMAVPALRSPLPEAAHRRRAAHLVIMAVVLGLPLGGCSFDLGSWGSDDKPKQAAAADKPAADTITPQDINSAKDHATRGQVLAHSDKVDEAQAEFEQALTADPYNIQALYGRGLIYQGRGQHQQAIDDFTAASGLSPQKAEPLVGRATSYLALDKAKQAASDLDEAVQADPSNVAAWSARGQAYERLGDKAKAAASYNRALALRPNDGSARSGLARTGG</sequence>
<dbReference type="PANTHER" id="PTHR44858:SF1">
    <property type="entry name" value="UDP-N-ACETYLGLUCOSAMINE--PEPTIDE N-ACETYLGLUCOSAMINYLTRANSFERASE SPINDLY-RELATED"/>
    <property type="match status" value="1"/>
</dbReference>
<dbReference type="InterPro" id="IPR011990">
    <property type="entry name" value="TPR-like_helical_dom_sf"/>
</dbReference>
<accession>A0A974AD53</accession>
<dbReference type="SUPFAM" id="SSF48452">
    <property type="entry name" value="TPR-like"/>
    <property type="match status" value="1"/>
</dbReference>
<keyword evidence="1" id="KW-0677">Repeat</keyword>
<dbReference type="EMBL" id="JABWSX010000001">
    <property type="protein sequence ID" value="NVL10557.1"/>
    <property type="molecule type" value="Genomic_DNA"/>
</dbReference>
<protein>
    <submittedName>
        <fullName evidence="4">Tetratricopeptide repeat protein</fullName>
    </submittedName>
</protein>